<sequence length="583" mass="64369">MTEKKEESGDEADELLERLEVIGNGGWFLWKIFLLCTIPSILNGLNLTSYVYLAEVPTHWCDIPALESSNWTEEQIRLISSSGGSNQSSCSYYNWDYNSLAKMDFLDALSYVQKNPRPELVPCSTYRYAGGLSSMVIDYDLVCERTTLKSMIQISLSMGKFLGAVLFGIISDKYGRKLSFLLGCFIYTVSGPLVAFAVNYSMIVSGRIGLGAASMGIYTSAYVILTEIASKKRRAVLGMLNNMSYPLGQMIISLLAFLFRDWRTLQLMPESPRWLILKGRREEAGRIINKIYETSGKKSESDLEIQVMREAKPKNATIKTPEGKGDGGDAQLVSVTTQPENSQKLSIGQKIIQTLSQVVLLLKYSELRGRLMIVLVAWCVCSLCYYTLAINVDNFLTDRYLYGFISGLVEIPSYILPLPLLRFFGRRQTSIGLFYVGGLALLAILAIPRQEDILLLVVASLGRLCASAVFAVVILHSTELFPTLLRNTAIGCCSTAAHIGSMSAPLIVDILGAYAWFIPSTVCGVVTVLAGTMIFLLPETKDKPLPDTTDDIVNAKKCDQMGFHQICGGKVEKTSPTQVDTIQ</sequence>
<feature type="transmembrane region" description="Helical" evidence="5">
    <location>
        <begin position="430"/>
        <end position="447"/>
    </location>
</feature>
<dbReference type="CDD" id="cd17317">
    <property type="entry name" value="MFS_SLC22"/>
    <property type="match status" value="1"/>
</dbReference>
<name>A0AAN8NM41_POLSC</name>
<dbReference type="Pfam" id="PF00083">
    <property type="entry name" value="Sugar_tr"/>
    <property type="match status" value="2"/>
</dbReference>
<dbReference type="PROSITE" id="PS50850">
    <property type="entry name" value="MFS"/>
    <property type="match status" value="1"/>
</dbReference>
<dbReference type="GO" id="GO:0022857">
    <property type="term" value="F:transmembrane transporter activity"/>
    <property type="evidence" value="ECO:0007669"/>
    <property type="project" value="InterPro"/>
</dbReference>
<proteinExistence type="predicted"/>
<keyword evidence="4 5" id="KW-0472">Membrane</keyword>
<keyword evidence="2 5" id="KW-0812">Transmembrane</keyword>
<accession>A0AAN8NM41</accession>
<evidence type="ECO:0000313" key="7">
    <source>
        <dbReference type="EMBL" id="KAK6621085.1"/>
    </source>
</evidence>
<organism evidence="7 8">
    <name type="scientific">Polyplax serrata</name>
    <name type="common">Common mouse louse</name>
    <dbReference type="NCBI Taxonomy" id="468196"/>
    <lineage>
        <taxon>Eukaryota</taxon>
        <taxon>Metazoa</taxon>
        <taxon>Ecdysozoa</taxon>
        <taxon>Arthropoda</taxon>
        <taxon>Hexapoda</taxon>
        <taxon>Insecta</taxon>
        <taxon>Pterygota</taxon>
        <taxon>Neoptera</taxon>
        <taxon>Paraneoptera</taxon>
        <taxon>Psocodea</taxon>
        <taxon>Troctomorpha</taxon>
        <taxon>Phthiraptera</taxon>
        <taxon>Anoplura</taxon>
        <taxon>Polyplacidae</taxon>
        <taxon>Polyplax</taxon>
    </lineage>
</organism>
<feature type="transmembrane region" description="Helical" evidence="5">
    <location>
        <begin position="400"/>
        <end position="418"/>
    </location>
</feature>
<evidence type="ECO:0000313" key="8">
    <source>
        <dbReference type="Proteomes" id="UP001372834"/>
    </source>
</evidence>
<dbReference type="EMBL" id="JAWJWE010000039">
    <property type="protein sequence ID" value="KAK6621085.1"/>
    <property type="molecule type" value="Genomic_DNA"/>
</dbReference>
<evidence type="ECO:0000256" key="5">
    <source>
        <dbReference type="SAM" id="Phobius"/>
    </source>
</evidence>
<dbReference type="Gene3D" id="1.20.1250.20">
    <property type="entry name" value="MFS general substrate transporter like domains"/>
    <property type="match status" value="1"/>
</dbReference>
<comment type="subcellular location">
    <subcellularLocation>
        <location evidence="1">Membrane</location>
        <topology evidence="1">Multi-pass membrane protein</topology>
    </subcellularLocation>
</comment>
<dbReference type="Proteomes" id="UP001372834">
    <property type="component" value="Unassembled WGS sequence"/>
</dbReference>
<feature type="transmembrane region" description="Helical" evidence="5">
    <location>
        <begin position="514"/>
        <end position="537"/>
    </location>
</feature>
<comment type="caution">
    <text evidence="7">The sequence shown here is derived from an EMBL/GenBank/DDBJ whole genome shotgun (WGS) entry which is preliminary data.</text>
</comment>
<evidence type="ECO:0000256" key="1">
    <source>
        <dbReference type="ARBA" id="ARBA00004141"/>
    </source>
</evidence>
<feature type="transmembrane region" description="Helical" evidence="5">
    <location>
        <begin position="151"/>
        <end position="171"/>
    </location>
</feature>
<keyword evidence="3 5" id="KW-1133">Transmembrane helix</keyword>
<evidence type="ECO:0000256" key="2">
    <source>
        <dbReference type="ARBA" id="ARBA00022692"/>
    </source>
</evidence>
<dbReference type="PANTHER" id="PTHR24064">
    <property type="entry name" value="SOLUTE CARRIER FAMILY 22 MEMBER"/>
    <property type="match status" value="1"/>
</dbReference>
<evidence type="ECO:0000256" key="4">
    <source>
        <dbReference type="ARBA" id="ARBA00023136"/>
    </source>
</evidence>
<feature type="domain" description="Major facilitator superfamily (MFS) profile" evidence="6">
    <location>
        <begin position="32"/>
        <end position="541"/>
    </location>
</feature>
<dbReference type="AlphaFoldDB" id="A0AAN8NM41"/>
<dbReference type="InterPro" id="IPR036259">
    <property type="entry name" value="MFS_trans_sf"/>
</dbReference>
<dbReference type="SUPFAM" id="SSF103473">
    <property type="entry name" value="MFS general substrate transporter"/>
    <property type="match status" value="1"/>
</dbReference>
<feature type="transmembrane region" description="Helical" evidence="5">
    <location>
        <begin position="178"/>
        <end position="198"/>
    </location>
</feature>
<dbReference type="InterPro" id="IPR020846">
    <property type="entry name" value="MFS_dom"/>
</dbReference>
<gene>
    <name evidence="7" type="ORF">RUM43_011391</name>
</gene>
<dbReference type="GO" id="GO:0016020">
    <property type="term" value="C:membrane"/>
    <property type="evidence" value="ECO:0007669"/>
    <property type="project" value="UniProtKB-SubCell"/>
</dbReference>
<dbReference type="InterPro" id="IPR005828">
    <property type="entry name" value="MFS_sugar_transport-like"/>
</dbReference>
<reference evidence="7 8" key="1">
    <citation type="submission" date="2023-10" db="EMBL/GenBank/DDBJ databases">
        <title>Genomes of two closely related lineages of the louse Polyplax serrata with different host specificities.</title>
        <authorList>
            <person name="Martinu J."/>
            <person name="Tarabai H."/>
            <person name="Stefka J."/>
            <person name="Hypsa V."/>
        </authorList>
    </citation>
    <scope>NUCLEOTIDE SEQUENCE [LARGE SCALE GENOMIC DNA]</scope>
    <source>
        <strain evidence="7">HR10_N</strain>
    </source>
</reference>
<evidence type="ECO:0000256" key="3">
    <source>
        <dbReference type="ARBA" id="ARBA00022989"/>
    </source>
</evidence>
<feature type="transmembrane region" description="Helical" evidence="5">
    <location>
        <begin position="371"/>
        <end position="388"/>
    </location>
</feature>
<feature type="transmembrane region" description="Helical" evidence="5">
    <location>
        <begin position="204"/>
        <end position="225"/>
    </location>
</feature>
<evidence type="ECO:0000259" key="6">
    <source>
        <dbReference type="PROSITE" id="PS50850"/>
    </source>
</evidence>
<protein>
    <recommendedName>
        <fullName evidence="6">Major facilitator superfamily (MFS) profile domain-containing protein</fullName>
    </recommendedName>
</protein>
<feature type="transmembrane region" description="Helical" evidence="5">
    <location>
        <begin position="453"/>
        <end position="475"/>
    </location>
</feature>